<dbReference type="EMBL" id="LGCM01000006">
    <property type="protein sequence ID" value="KPL91260.1"/>
    <property type="molecule type" value="Genomic_DNA"/>
</dbReference>
<dbReference type="InterPro" id="IPR001130">
    <property type="entry name" value="TatD-like"/>
</dbReference>
<proteinExistence type="predicted"/>
<dbReference type="PANTHER" id="PTHR46124:SF2">
    <property type="entry name" value="D-AMINOACYL-TRNA DEACYLASE"/>
    <property type="match status" value="1"/>
</dbReference>
<sequence length="270" mass="30013">MGLVDTHCHLYLEHFDDDLPAVLAHAWESGLTKILIPGIDLKSSRAALELAESDPRLYASIGVHPNDALTWDDSTYQHLKTLAQHPKVVAVGEIGLDYYRDRAPKELQIRILEQQLTLAEECSLPVIIHNRQALEDLWPILQAWQTRLTRTHPALAARPGVLHAYDGQADLGHAAVKANFFLSVGGPITYKSARPRFSSLTELPLTSLLLETDAPFLPPHPYRGQRNEPAYLAVVANQLAEILQRPAAEIVGVTQDNAKRLFAWGTTLEH</sequence>
<dbReference type="PANTHER" id="PTHR46124">
    <property type="entry name" value="D-AMINOACYL-TRNA DEACYLASE"/>
    <property type="match status" value="1"/>
</dbReference>
<keyword evidence="5" id="KW-1185">Reference proteome</keyword>
<dbReference type="Proteomes" id="UP000050501">
    <property type="component" value="Unassembled WGS sequence"/>
</dbReference>
<dbReference type="GO" id="GO:0004536">
    <property type="term" value="F:DNA nuclease activity"/>
    <property type="evidence" value="ECO:0007669"/>
    <property type="project" value="InterPro"/>
</dbReference>
<feature type="binding site" evidence="3">
    <location>
        <position position="213"/>
    </location>
    <ligand>
        <name>a divalent metal cation</name>
        <dbReference type="ChEBI" id="CHEBI:60240"/>
        <label>1</label>
    </ligand>
</feature>
<reference evidence="4 5" key="1">
    <citation type="submission" date="2015-07" db="EMBL/GenBank/DDBJ databases">
        <title>Genome sequence of Levilinea saccharolytica DSM 16555.</title>
        <authorList>
            <person name="Hemp J."/>
            <person name="Ward L.M."/>
            <person name="Pace L.A."/>
            <person name="Fischer W.W."/>
        </authorList>
    </citation>
    <scope>NUCLEOTIDE SEQUENCE [LARGE SCALE GENOMIC DNA]</scope>
    <source>
        <strain evidence="4 5">KIBI-1</strain>
    </source>
</reference>
<feature type="binding site" evidence="3">
    <location>
        <position position="163"/>
    </location>
    <ligand>
        <name>a divalent metal cation</name>
        <dbReference type="ChEBI" id="CHEBI:60240"/>
        <label>2</label>
    </ligand>
</feature>
<dbReference type="Pfam" id="PF01026">
    <property type="entry name" value="TatD_DNase"/>
    <property type="match status" value="1"/>
</dbReference>
<dbReference type="PIRSF" id="PIRSF005902">
    <property type="entry name" value="DNase_TatD"/>
    <property type="match status" value="1"/>
</dbReference>
<dbReference type="RefSeq" id="WP_062418370.1">
    <property type="nucleotide sequence ID" value="NZ_DF967974.1"/>
</dbReference>
<dbReference type="SUPFAM" id="SSF51556">
    <property type="entry name" value="Metallo-dependent hydrolases"/>
    <property type="match status" value="1"/>
</dbReference>
<gene>
    <name evidence="4" type="ORF">ADN01_01605</name>
</gene>
<dbReference type="AlphaFoldDB" id="A0A0P6Y4X5"/>
<evidence type="ECO:0000256" key="3">
    <source>
        <dbReference type="PIRSR" id="PIRSR005902-1"/>
    </source>
</evidence>
<dbReference type="Gene3D" id="3.20.20.140">
    <property type="entry name" value="Metal-dependent hydrolases"/>
    <property type="match status" value="1"/>
</dbReference>
<organism evidence="4 5">
    <name type="scientific">Levilinea saccharolytica</name>
    <dbReference type="NCBI Taxonomy" id="229921"/>
    <lineage>
        <taxon>Bacteria</taxon>
        <taxon>Bacillati</taxon>
        <taxon>Chloroflexota</taxon>
        <taxon>Anaerolineae</taxon>
        <taxon>Anaerolineales</taxon>
        <taxon>Anaerolineaceae</taxon>
        <taxon>Levilinea</taxon>
    </lineage>
</organism>
<accession>A0A0P6Y4X5</accession>
<dbReference type="PATRIC" id="fig|229921.5.peg.2773"/>
<dbReference type="PROSITE" id="PS01091">
    <property type="entry name" value="TATD_3"/>
    <property type="match status" value="1"/>
</dbReference>
<evidence type="ECO:0000313" key="4">
    <source>
        <dbReference type="EMBL" id="KPL91260.1"/>
    </source>
</evidence>
<keyword evidence="1 3" id="KW-0479">Metal-binding</keyword>
<dbReference type="GO" id="GO:0005829">
    <property type="term" value="C:cytosol"/>
    <property type="evidence" value="ECO:0007669"/>
    <property type="project" value="TreeGrafter"/>
</dbReference>
<evidence type="ECO:0008006" key="6">
    <source>
        <dbReference type="Google" id="ProtNLM"/>
    </source>
</evidence>
<evidence type="ECO:0000256" key="1">
    <source>
        <dbReference type="ARBA" id="ARBA00022723"/>
    </source>
</evidence>
<feature type="binding site" evidence="3">
    <location>
        <position position="93"/>
    </location>
    <ligand>
        <name>a divalent metal cation</name>
        <dbReference type="ChEBI" id="CHEBI:60240"/>
        <label>1</label>
    </ligand>
</feature>
<dbReference type="InterPro" id="IPR032466">
    <property type="entry name" value="Metal_Hydrolase"/>
</dbReference>
<dbReference type="OrthoDB" id="9810005at2"/>
<dbReference type="InterPro" id="IPR018228">
    <property type="entry name" value="DNase_TatD-rel_CS"/>
</dbReference>
<dbReference type="FunFam" id="3.20.20.140:FF:000005">
    <property type="entry name" value="TatD family hydrolase"/>
    <property type="match status" value="1"/>
</dbReference>
<evidence type="ECO:0000313" key="5">
    <source>
        <dbReference type="Proteomes" id="UP000050501"/>
    </source>
</evidence>
<keyword evidence="2" id="KW-0378">Hydrolase</keyword>
<evidence type="ECO:0000256" key="2">
    <source>
        <dbReference type="ARBA" id="ARBA00022801"/>
    </source>
</evidence>
<dbReference type="STRING" id="229921.ADN01_01605"/>
<dbReference type="GO" id="GO:0046872">
    <property type="term" value="F:metal ion binding"/>
    <property type="evidence" value="ECO:0007669"/>
    <property type="project" value="UniProtKB-KW"/>
</dbReference>
<dbReference type="GO" id="GO:0016788">
    <property type="term" value="F:hydrolase activity, acting on ester bonds"/>
    <property type="evidence" value="ECO:0007669"/>
    <property type="project" value="InterPro"/>
</dbReference>
<protein>
    <recommendedName>
        <fullName evidence="6">Hydrolase TatD</fullName>
    </recommendedName>
</protein>
<feature type="binding site" evidence="3">
    <location>
        <position position="129"/>
    </location>
    <ligand>
        <name>a divalent metal cation</name>
        <dbReference type="ChEBI" id="CHEBI:60240"/>
        <label>2</label>
    </ligand>
</feature>
<dbReference type="PROSITE" id="PS01090">
    <property type="entry name" value="TATD_2"/>
    <property type="match status" value="1"/>
</dbReference>
<name>A0A0P6Y4X5_9CHLR</name>
<feature type="binding site" evidence="3">
    <location>
        <position position="7"/>
    </location>
    <ligand>
        <name>a divalent metal cation</name>
        <dbReference type="ChEBI" id="CHEBI:60240"/>
        <label>1</label>
    </ligand>
</feature>
<dbReference type="InterPro" id="IPR015991">
    <property type="entry name" value="TatD/YcfH-like"/>
</dbReference>
<dbReference type="NCBIfam" id="TIGR00010">
    <property type="entry name" value="YchF/TatD family DNA exonuclease"/>
    <property type="match status" value="1"/>
</dbReference>
<feature type="binding site" evidence="3">
    <location>
        <position position="9"/>
    </location>
    <ligand>
        <name>a divalent metal cation</name>
        <dbReference type="ChEBI" id="CHEBI:60240"/>
        <label>1</label>
    </ligand>
</feature>
<dbReference type="CDD" id="cd01310">
    <property type="entry name" value="TatD_DNAse"/>
    <property type="match status" value="1"/>
</dbReference>
<comment type="caution">
    <text evidence="4">The sequence shown here is derived from an EMBL/GenBank/DDBJ whole genome shotgun (WGS) entry which is preliminary data.</text>
</comment>